<dbReference type="GO" id="GO:0036297">
    <property type="term" value="P:interstrand cross-link repair"/>
    <property type="evidence" value="ECO:0007669"/>
    <property type="project" value="TreeGrafter"/>
</dbReference>
<evidence type="ECO:0000256" key="1">
    <source>
        <dbReference type="SAM" id="Coils"/>
    </source>
</evidence>
<proteinExistence type="predicted"/>
<protein>
    <submittedName>
        <fullName evidence="3">Uncharacterized protein</fullName>
    </submittedName>
</protein>
<dbReference type="VEuPathDB" id="PlasmoDB:PRCDC_1461400"/>
<evidence type="ECO:0000256" key="2">
    <source>
        <dbReference type="SAM" id="MobiDB-lite"/>
    </source>
</evidence>
<dbReference type="OrthoDB" id="371388at2759"/>
<keyword evidence="1" id="KW-0175">Coiled coil</keyword>
<dbReference type="GO" id="GO:0003697">
    <property type="term" value="F:single-stranded DNA binding"/>
    <property type="evidence" value="ECO:0007669"/>
    <property type="project" value="TreeGrafter"/>
</dbReference>
<feature type="coiled-coil region" evidence="1">
    <location>
        <begin position="855"/>
        <end position="896"/>
    </location>
</feature>
<dbReference type="VEuPathDB" id="PlasmoDB:PRG01_1462100"/>
<evidence type="ECO:0000313" key="4">
    <source>
        <dbReference type="Proteomes" id="UP000240500"/>
    </source>
</evidence>
<dbReference type="PANTHER" id="PTHR15361:SF5">
    <property type="entry name" value="C3H1-TYPE DOMAIN-CONTAINING PROTEIN"/>
    <property type="match status" value="1"/>
</dbReference>
<dbReference type="EMBL" id="LT969577">
    <property type="protein sequence ID" value="SOV83353.1"/>
    <property type="molecule type" value="Genomic_DNA"/>
</dbReference>
<dbReference type="GO" id="GO:0000724">
    <property type="term" value="P:double-strand break repair via homologous recombination"/>
    <property type="evidence" value="ECO:0007669"/>
    <property type="project" value="TreeGrafter"/>
</dbReference>
<feature type="region of interest" description="Disordered" evidence="2">
    <location>
        <begin position="1198"/>
        <end position="1220"/>
    </location>
</feature>
<dbReference type="GO" id="GO:0003690">
    <property type="term" value="F:double-stranded DNA binding"/>
    <property type="evidence" value="ECO:0007669"/>
    <property type="project" value="TreeGrafter"/>
</dbReference>
<sequence length="1353" mass="164300">MKVDIDGLFKSYDHNETIKYIDKLRNEIIEKEDDIKEFLKKESNNVIDNTIRIKKIYGCVEKTKKNLEDIISNYNKLVDNVKSTQVCNIQDIYKNELNEIEKDIVKNVWLKKYDKYEFLFENPFFEKKNKEAKEGLGNIINDIIINEDASLNTKDESVIIKYDYLINKKENKKKDVIVNYDCFYLNNYINNIYFDINKKIEEENYIYCINKIYRDIFISLIVLKSILKNEKIQNIYMNIFKKPNCNYYLHNFVNKYKHHFSNVILKLIHYSFYNLTFKHSCNFQTIIKSIMILLIFYNEKNTDIINFIHKNKENTKQHDINKKQMNNLFHAILNARLKLIHNFINKKKNKKFNKGNESDRNTIQKNELIHNNEYLPFNKLHIYFKKIIYVLLNTKYILLLLIDNSCCPLLHEQHIKKKNKDEHIYEKKYKKNYTDHITYEKNEICEKQFVYNQIHTDDKIHINKENQIDVVESYENNFLLYMKNEIFILQDIYNNKEDIKKSIEKNKEYFNYHINNIEDIKEKILNTNTDENFILLYKHYNQCIKNIYKYVIYLLHNYYYTNEYNIISIDFLFNEYTNIKLLYNEIKSTILLPETYFKPFIKPLQHSSIINDNYLIKINEELFNYFLFLFFNKSISIIPLFDNKPIDQWENVLIKFFKSFSYHVTTYLTYDNNSYFSIHDKIFFSFLLNAFYFYYEFYNIDLKIIYSEFSKIPKHFNNTKKYLKDKKKSHNRLSEHVLNNNNNYTKEKLFNNAFKNIIKEKIHPLLFSAYKLILFIEVKKMNTFVNVDFLYMNKNKDLSNFQELYDIFINILNNYDNIKTNTQVNDDVQGYDVLLNLLKENDNDIYMNININTNKNDINTKADDINKKADDINKKADDINKKADDINKKADDINKKDDDINKNSDGTQCVHVNYCNDFSNETQCVHVNYCNDFNDEEYKEFYFYVNLLRYNNKNKFNHFLDGLKNIQIYCQSNDMSNIFNNNENVHINNNNNNNNNVFNREPNFCLKDIKSIFFYIVYNIFKMCMKCFCSEYFDNLKCHLYYYLHMLLNYNMEHILCDKINSHLLNLFIFSNIFIIYIEKVMTTEQYKNIIIFIIKTILQKKIYQIYITFLQKVKDIYIIEMEKAQNKNLFNKKITELYHILLFDLYFCEQVLDKNNITNKSFYEDLIYLYKRNEMYYIKSTFYFIDIYKQTYNVYNENQNNNNKNKNNNNNKNNNKNNNISKEEHVQKQNIHPLIHKLYKSYNNFVHNQNEKNNNIMKNISFKFLIDDILVELNKLDNLNNIIYQKHIRSLVHNVIKNTYLLYYLFVQGTTLNNIINTKIEEEQNNLDIFHYNNVLKIDDHSIEEKLFTFFS</sequence>
<feature type="coiled-coil region" evidence="1">
    <location>
        <begin position="21"/>
        <end position="84"/>
    </location>
</feature>
<dbReference type="InterPro" id="IPR052003">
    <property type="entry name" value="HR_DNA-Binding_Protein"/>
</dbReference>
<dbReference type="Proteomes" id="UP000240500">
    <property type="component" value="Chromosome 14"/>
</dbReference>
<name>A0A2P9DQM1_PLARE</name>
<dbReference type="PANTHER" id="PTHR15361">
    <property type="entry name" value="RAD51/NUKS-INTERACTING PROTEIN"/>
    <property type="match status" value="1"/>
</dbReference>
<accession>A0A2P9DQM1</accession>
<reference evidence="3 4" key="1">
    <citation type="submission" date="2016-09" db="EMBL/GenBank/DDBJ databases">
        <authorList>
            <consortium name="Pathogen Informatics"/>
        </authorList>
    </citation>
    <scope>NUCLEOTIDE SEQUENCE [LARGE SCALE GENOMIC DNA]</scope>
</reference>
<organism evidence="3 4">
    <name type="scientific">Plasmodium reichenowi</name>
    <dbReference type="NCBI Taxonomy" id="5854"/>
    <lineage>
        <taxon>Eukaryota</taxon>
        <taxon>Sar</taxon>
        <taxon>Alveolata</taxon>
        <taxon>Apicomplexa</taxon>
        <taxon>Aconoidasida</taxon>
        <taxon>Haemosporida</taxon>
        <taxon>Plasmodiidae</taxon>
        <taxon>Plasmodium</taxon>
        <taxon>Plasmodium (Laverania)</taxon>
    </lineage>
</organism>
<evidence type="ECO:0000313" key="3">
    <source>
        <dbReference type="EMBL" id="SOV83353.1"/>
    </source>
</evidence>
<gene>
    <name evidence="3" type="ORF">PRG01_1462100</name>
</gene>